<dbReference type="OrthoDB" id="116827at2759"/>
<keyword evidence="6 7" id="KW-0539">Nucleus</keyword>
<dbReference type="GO" id="GO:0005634">
    <property type="term" value="C:nucleus"/>
    <property type="evidence" value="ECO:0007669"/>
    <property type="project" value="UniProtKB-SubCell"/>
</dbReference>
<evidence type="ECO:0000256" key="8">
    <source>
        <dbReference type="PROSITE-ProRule" id="PRU00175"/>
    </source>
</evidence>
<protein>
    <recommendedName>
        <fullName evidence="10">RING-type domain-containing protein</fullName>
    </recommendedName>
</protein>
<dbReference type="AlphaFoldDB" id="A0A9P9IT20"/>
<dbReference type="Pfam" id="PF13445">
    <property type="entry name" value="zf-RING_UBOX"/>
    <property type="match status" value="1"/>
</dbReference>
<keyword evidence="4 8" id="KW-0863">Zinc-finger</keyword>
<dbReference type="InterPro" id="IPR027370">
    <property type="entry name" value="Znf-RING_euk"/>
</dbReference>
<dbReference type="EMBL" id="JAGMUU010000019">
    <property type="protein sequence ID" value="KAH7131371.1"/>
    <property type="molecule type" value="Genomic_DNA"/>
</dbReference>
<dbReference type="PROSITE" id="PS50089">
    <property type="entry name" value="ZF_RING_2"/>
    <property type="match status" value="1"/>
</dbReference>
<dbReference type="PIRSF" id="PIRSF023577">
    <property type="entry name" value="ENOS_interacting"/>
    <property type="match status" value="1"/>
</dbReference>
<sequence>MSHSKRNTSRAVFTSHERAVAKSNWSSNSARLNRDSFLPFGSCGLCLGIARDPVSCRRGDIFCRECALSNLLTQKKDIKRAEKARQHAQGEAARARAEEDQEDQERAIKDFELTQAGLEQAKKGAVAPSTTRGDEGDRSGTSGTKRKFELDEDELDRIARQDKAKARKAIDDEKAAKPTLPSFWTPSLTPDVQTTKLSAVTKKEKAVPVCPASAREDPHTISMQNLITINFQEENASGSESRRRICPSCLKALNNSSNPMVAKQCGHVLCHSCVKKFMVPSGKGVASEDELPVTCYVCDVPLTSKPQKRDASNSESVPGMVELRSEGTGFSARGTSTVERSGIAFQC</sequence>
<keyword evidence="3" id="KW-0479">Metal-binding</keyword>
<dbReference type="InterPro" id="IPR017907">
    <property type="entry name" value="Znf_RING_CS"/>
</dbReference>
<dbReference type="PROSITE" id="PS00518">
    <property type="entry name" value="ZF_RING_1"/>
    <property type="match status" value="1"/>
</dbReference>
<feature type="region of interest" description="Disordered" evidence="9">
    <location>
        <begin position="82"/>
        <end position="104"/>
    </location>
</feature>
<evidence type="ECO:0000256" key="9">
    <source>
        <dbReference type="SAM" id="MobiDB-lite"/>
    </source>
</evidence>
<evidence type="ECO:0000313" key="11">
    <source>
        <dbReference type="EMBL" id="KAH7131371.1"/>
    </source>
</evidence>
<feature type="compositionally biased region" description="Basic and acidic residues" evidence="9">
    <location>
        <begin position="93"/>
        <end position="104"/>
    </location>
</feature>
<evidence type="ECO:0000256" key="6">
    <source>
        <dbReference type="ARBA" id="ARBA00023242"/>
    </source>
</evidence>
<evidence type="ECO:0000256" key="7">
    <source>
        <dbReference type="PIRNR" id="PIRNR023577"/>
    </source>
</evidence>
<dbReference type="Pfam" id="PF15906">
    <property type="entry name" value="zf-NOSIP"/>
    <property type="match status" value="1"/>
</dbReference>
<dbReference type="SUPFAM" id="SSF57850">
    <property type="entry name" value="RING/U-box"/>
    <property type="match status" value="2"/>
</dbReference>
<proteinExistence type="inferred from homology"/>
<dbReference type="PANTHER" id="PTHR13063:SF10">
    <property type="entry name" value="NITRIC OXIDE SYNTHASE-INTERACTING PROTEIN"/>
    <property type="match status" value="1"/>
</dbReference>
<feature type="domain" description="RING-type" evidence="10">
    <location>
        <begin position="246"/>
        <end position="299"/>
    </location>
</feature>
<evidence type="ECO:0000256" key="4">
    <source>
        <dbReference type="ARBA" id="ARBA00022771"/>
    </source>
</evidence>
<dbReference type="PANTHER" id="PTHR13063">
    <property type="entry name" value="ENOS INTERACTING PROTEIN"/>
    <property type="match status" value="1"/>
</dbReference>
<comment type="similarity">
    <text evidence="2 7">Belongs to the NOSIP family.</text>
</comment>
<evidence type="ECO:0000259" key="10">
    <source>
        <dbReference type="PROSITE" id="PS50089"/>
    </source>
</evidence>
<keyword evidence="12" id="KW-1185">Reference proteome</keyword>
<dbReference type="InterPro" id="IPR001841">
    <property type="entry name" value="Znf_RING"/>
</dbReference>
<dbReference type="InterPro" id="IPR016818">
    <property type="entry name" value="NOSIP"/>
</dbReference>
<evidence type="ECO:0000256" key="3">
    <source>
        <dbReference type="ARBA" id="ARBA00022723"/>
    </source>
</evidence>
<name>A0A9P9IT20_9HYPO</name>
<dbReference type="Proteomes" id="UP000717696">
    <property type="component" value="Unassembled WGS sequence"/>
</dbReference>
<comment type="subcellular location">
    <subcellularLocation>
        <location evidence="1 7">Nucleus</location>
    </subcellularLocation>
</comment>
<dbReference type="GO" id="GO:0008270">
    <property type="term" value="F:zinc ion binding"/>
    <property type="evidence" value="ECO:0007669"/>
    <property type="project" value="UniProtKB-KW"/>
</dbReference>
<dbReference type="InterPro" id="IPR013083">
    <property type="entry name" value="Znf_RING/FYVE/PHD"/>
</dbReference>
<evidence type="ECO:0000313" key="12">
    <source>
        <dbReference type="Proteomes" id="UP000717696"/>
    </source>
</evidence>
<evidence type="ECO:0000256" key="5">
    <source>
        <dbReference type="ARBA" id="ARBA00022833"/>
    </source>
</evidence>
<evidence type="ECO:0000256" key="1">
    <source>
        <dbReference type="ARBA" id="ARBA00004123"/>
    </source>
</evidence>
<reference evidence="11" key="1">
    <citation type="journal article" date="2021" name="Nat. Commun.">
        <title>Genetic determinants of endophytism in the Arabidopsis root mycobiome.</title>
        <authorList>
            <person name="Mesny F."/>
            <person name="Miyauchi S."/>
            <person name="Thiergart T."/>
            <person name="Pickel B."/>
            <person name="Atanasova L."/>
            <person name="Karlsson M."/>
            <person name="Huettel B."/>
            <person name="Barry K.W."/>
            <person name="Haridas S."/>
            <person name="Chen C."/>
            <person name="Bauer D."/>
            <person name="Andreopoulos W."/>
            <person name="Pangilinan J."/>
            <person name="LaButti K."/>
            <person name="Riley R."/>
            <person name="Lipzen A."/>
            <person name="Clum A."/>
            <person name="Drula E."/>
            <person name="Henrissat B."/>
            <person name="Kohler A."/>
            <person name="Grigoriev I.V."/>
            <person name="Martin F.M."/>
            <person name="Hacquard S."/>
        </authorList>
    </citation>
    <scope>NUCLEOTIDE SEQUENCE</scope>
    <source>
        <strain evidence="11">MPI-CAGE-AT-0021</strain>
    </source>
</reference>
<dbReference type="SMART" id="SM00184">
    <property type="entry name" value="RING"/>
    <property type="match status" value="1"/>
</dbReference>
<accession>A0A9P9IT20</accession>
<dbReference type="GO" id="GO:0061630">
    <property type="term" value="F:ubiquitin protein ligase activity"/>
    <property type="evidence" value="ECO:0007669"/>
    <property type="project" value="InterPro"/>
</dbReference>
<dbReference type="Gene3D" id="3.30.40.10">
    <property type="entry name" value="Zinc/RING finger domain, C3HC4 (zinc finger)"/>
    <property type="match status" value="2"/>
</dbReference>
<organism evidence="11 12">
    <name type="scientific">Dactylonectria estremocensis</name>
    <dbReference type="NCBI Taxonomy" id="1079267"/>
    <lineage>
        <taxon>Eukaryota</taxon>
        <taxon>Fungi</taxon>
        <taxon>Dikarya</taxon>
        <taxon>Ascomycota</taxon>
        <taxon>Pezizomycotina</taxon>
        <taxon>Sordariomycetes</taxon>
        <taxon>Hypocreomycetidae</taxon>
        <taxon>Hypocreales</taxon>
        <taxon>Nectriaceae</taxon>
        <taxon>Dactylonectria</taxon>
    </lineage>
</organism>
<keyword evidence="5" id="KW-0862">Zinc</keyword>
<comment type="caution">
    <text evidence="11">The sequence shown here is derived from an EMBL/GenBank/DDBJ whole genome shotgun (WGS) entry which is preliminary data.</text>
</comment>
<dbReference type="InterPro" id="IPR031790">
    <property type="entry name" value="Znf-NOSIP"/>
</dbReference>
<feature type="region of interest" description="Disordered" evidence="9">
    <location>
        <begin position="119"/>
        <end position="148"/>
    </location>
</feature>
<evidence type="ECO:0000256" key="2">
    <source>
        <dbReference type="ARBA" id="ARBA00008126"/>
    </source>
</evidence>
<gene>
    <name evidence="11" type="ORF">B0J13DRAFT_102952</name>
</gene>